<dbReference type="GO" id="GO:0008410">
    <property type="term" value="F:CoA-transferase activity"/>
    <property type="evidence" value="ECO:0007669"/>
    <property type="project" value="TreeGrafter"/>
</dbReference>
<gene>
    <name evidence="2" type="primary">yfdE_1</name>
    <name evidence="2" type="ORF">PRI8871_02949</name>
</gene>
<dbReference type="EMBL" id="OMOJ01000007">
    <property type="protein sequence ID" value="SPF81129.1"/>
    <property type="molecule type" value="Genomic_DNA"/>
</dbReference>
<keyword evidence="3" id="KW-1185">Reference proteome</keyword>
<dbReference type="PANTHER" id="PTHR48207">
    <property type="entry name" value="SUCCINATE--HYDROXYMETHYLGLUTARATE COA-TRANSFERASE"/>
    <property type="match status" value="1"/>
</dbReference>
<dbReference type="SUPFAM" id="SSF89796">
    <property type="entry name" value="CoA-transferase family III (CaiB/BaiF)"/>
    <property type="match status" value="1"/>
</dbReference>
<keyword evidence="1 2" id="KW-0808">Transferase</keyword>
<dbReference type="PANTHER" id="PTHR48207:SF3">
    <property type="entry name" value="SUCCINATE--HYDROXYMETHYLGLUTARATE COA-TRANSFERASE"/>
    <property type="match status" value="1"/>
</dbReference>
<dbReference type="InterPro" id="IPR023606">
    <property type="entry name" value="CoA-Trfase_III_dom_1_sf"/>
</dbReference>
<dbReference type="InterPro" id="IPR050483">
    <property type="entry name" value="CoA-transferase_III_domain"/>
</dbReference>
<protein>
    <submittedName>
        <fullName evidence="2">Acetyl-CoA:oxalate CoA-transferase</fullName>
        <ecNumber evidence="2">2.8.3.19</ecNumber>
    </submittedName>
</protein>
<dbReference type="InterPro" id="IPR044855">
    <property type="entry name" value="CoA-Trfase_III_dom3_sf"/>
</dbReference>
<accession>A0A2R8AZ60</accession>
<dbReference type="Proteomes" id="UP000244904">
    <property type="component" value="Unassembled WGS sequence"/>
</dbReference>
<organism evidence="2 3">
    <name type="scientific">Pseudoprimorskyibacter insulae</name>
    <dbReference type="NCBI Taxonomy" id="1695997"/>
    <lineage>
        <taxon>Bacteria</taxon>
        <taxon>Pseudomonadati</taxon>
        <taxon>Pseudomonadota</taxon>
        <taxon>Alphaproteobacteria</taxon>
        <taxon>Rhodobacterales</taxon>
        <taxon>Paracoccaceae</taxon>
        <taxon>Pseudoprimorskyibacter</taxon>
    </lineage>
</organism>
<name>A0A2R8AZ60_9RHOB</name>
<dbReference type="Gene3D" id="3.40.50.10540">
    <property type="entry name" value="Crotonobetainyl-coa:carnitine coa-transferase, domain 1"/>
    <property type="match status" value="1"/>
</dbReference>
<dbReference type="EC" id="2.8.3.19" evidence="2"/>
<dbReference type="AlphaFoldDB" id="A0A2R8AZ60"/>
<dbReference type="OrthoDB" id="7208981at2"/>
<reference evidence="3" key="1">
    <citation type="submission" date="2018-03" db="EMBL/GenBank/DDBJ databases">
        <authorList>
            <person name="Rodrigo-Torres L."/>
            <person name="Arahal R. D."/>
            <person name="Lucena T."/>
        </authorList>
    </citation>
    <scope>NUCLEOTIDE SEQUENCE [LARGE SCALE GENOMIC DNA]</scope>
    <source>
        <strain evidence="3">CECT 8871</strain>
    </source>
</reference>
<dbReference type="RefSeq" id="WP_108886987.1">
    <property type="nucleotide sequence ID" value="NZ_OMOJ01000007.1"/>
</dbReference>
<dbReference type="InterPro" id="IPR003673">
    <property type="entry name" value="CoA-Trfase_fam_III"/>
</dbReference>
<evidence type="ECO:0000313" key="3">
    <source>
        <dbReference type="Proteomes" id="UP000244904"/>
    </source>
</evidence>
<evidence type="ECO:0000313" key="2">
    <source>
        <dbReference type="EMBL" id="SPF81129.1"/>
    </source>
</evidence>
<evidence type="ECO:0000256" key="1">
    <source>
        <dbReference type="ARBA" id="ARBA00022679"/>
    </source>
</evidence>
<proteinExistence type="predicted"/>
<dbReference type="Gene3D" id="3.30.1540.10">
    <property type="entry name" value="formyl-coa transferase, domain 3"/>
    <property type="match status" value="1"/>
</dbReference>
<dbReference type="Pfam" id="PF02515">
    <property type="entry name" value="CoA_transf_3"/>
    <property type="match status" value="1"/>
</dbReference>
<sequence length="400" mass="42074">MATETNTRAPLTGVRVLDLTNVLAGPFCCYQLALLGADVIKVERPGSGDLARVLGADAKRNAAGMGISFLAQNAAKKSVTLDMKAEAGKDLLKQLVASADVLVENFRPGVMDRLGLGYETLKQVNPTLIYCAISGFGQDGPWKDNPAYDQIVQGMSGVMSITGDASSAPLRVGYPLADTVGGMTAAFAVSSALNANPRGAFLDISMTESVIATMGWVVSNYLIGGTVPAANGNENTTSAPSGTFACADQPINIAANRDEQWQTLAKHLGRDDLLTDPDYATREDRKRNRLSLRAELETVLTRRPAANWVAELNPLGVPCGPVLSVPQILGERQIVDRGLIAEVTCDGEALRVAGSPVMVDGARPTPASPPPALGAHNGEVWLALGLSQGQIETLREEGVI</sequence>